<sequence>MDTKKYIDSGILELYVYGLLSETENIEIAALAKEYSEINDEIISIEKAIVALSSTFSPFHSVANYEKIKAKLELKHGKIVEMTPPKSKYTYIGWAAAVVLLLGIGYQYQQLNETNNQVVEINSEKENLIKTVDSLGIKNKTIETSLAVIRDPKNTVVSLGGQTVSPASFAKIYWNKETKAVYVDASGLPKPPKGKVYQVWALKLAPVLTPTSIGLLANFDANDQKIFEVSDTGFAEAFGITLEPEGGSPSPTMEQLYTLGKV</sequence>
<dbReference type="Pfam" id="PF10099">
    <property type="entry name" value="RskA_C"/>
    <property type="match status" value="1"/>
</dbReference>
<dbReference type="OrthoDB" id="1420916at2"/>
<evidence type="ECO:0000259" key="1">
    <source>
        <dbReference type="Pfam" id="PF10099"/>
    </source>
</evidence>
<evidence type="ECO:0000313" key="2">
    <source>
        <dbReference type="EMBL" id="REG96130.1"/>
    </source>
</evidence>
<dbReference type="PANTHER" id="PTHR37461:SF1">
    <property type="entry name" value="ANTI-SIGMA-K FACTOR RSKA"/>
    <property type="match status" value="1"/>
</dbReference>
<keyword evidence="3" id="KW-1185">Reference proteome</keyword>
<comment type="caution">
    <text evidence="2">The sequence shown here is derived from an EMBL/GenBank/DDBJ whole genome shotgun (WGS) entry which is preliminary data.</text>
</comment>
<name>A0A3E0EEQ7_9FLAO</name>
<protein>
    <submittedName>
        <fullName evidence="2">Anti-sigma-K factor rskA</fullName>
    </submittedName>
</protein>
<proteinExistence type="predicted"/>
<reference evidence="2 3" key="1">
    <citation type="submission" date="2018-08" db="EMBL/GenBank/DDBJ databases">
        <title>Genomic Encyclopedia of Archaeal and Bacterial Type Strains, Phase II (KMG-II): from individual species to whole genera.</title>
        <authorList>
            <person name="Goeker M."/>
        </authorList>
    </citation>
    <scope>NUCLEOTIDE SEQUENCE [LARGE SCALE GENOMIC DNA]</scope>
    <source>
        <strain evidence="2 3">DSM 100880</strain>
    </source>
</reference>
<dbReference type="InterPro" id="IPR018764">
    <property type="entry name" value="RskA_C"/>
</dbReference>
<dbReference type="GO" id="GO:0016989">
    <property type="term" value="F:sigma factor antagonist activity"/>
    <property type="evidence" value="ECO:0007669"/>
    <property type="project" value="TreeGrafter"/>
</dbReference>
<evidence type="ECO:0000313" key="3">
    <source>
        <dbReference type="Proteomes" id="UP000257136"/>
    </source>
</evidence>
<dbReference type="InterPro" id="IPR051474">
    <property type="entry name" value="Anti-sigma-K/W_factor"/>
</dbReference>
<dbReference type="GO" id="GO:0006417">
    <property type="term" value="P:regulation of translation"/>
    <property type="evidence" value="ECO:0007669"/>
    <property type="project" value="TreeGrafter"/>
</dbReference>
<feature type="domain" description="Anti-sigma K factor RskA C-terminal" evidence="1">
    <location>
        <begin position="95"/>
        <end position="252"/>
    </location>
</feature>
<dbReference type="AlphaFoldDB" id="A0A3E0EEQ7"/>
<dbReference type="EMBL" id="QUNI01000011">
    <property type="protein sequence ID" value="REG96130.1"/>
    <property type="molecule type" value="Genomic_DNA"/>
</dbReference>
<dbReference type="Proteomes" id="UP000257136">
    <property type="component" value="Unassembled WGS sequence"/>
</dbReference>
<dbReference type="GO" id="GO:0005886">
    <property type="term" value="C:plasma membrane"/>
    <property type="evidence" value="ECO:0007669"/>
    <property type="project" value="InterPro"/>
</dbReference>
<accession>A0A3E0EEQ7</accession>
<gene>
    <name evidence="2" type="ORF">C8P67_111103</name>
</gene>
<dbReference type="PANTHER" id="PTHR37461">
    <property type="entry name" value="ANTI-SIGMA-K FACTOR RSKA"/>
    <property type="match status" value="1"/>
</dbReference>
<dbReference type="RefSeq" id="WP_115814367.1">
    <property type="nucleotide sequence ID" value="NZ_QUNI01000011.1"/>
</dbReference>
<organism evidence="2 3">
    <name type="scientific">Flavobacterium aquicola</name>
    <dbReference type="NCBI Taxonomy" id="1682742"/>
    <lineage>
        <taxon>Bacteria</taxon>
        <taxon>Pseudomonadati</taxon>
        <taxon>Bacteroidota</taxon>
        <taxon>Flavobacteriia</taxon>
        <taxon>Flavobacteriales</taxon>
        <taxon>Flavobacteriaceae</taxon>
        <taxon>Flavobacterium</taxon>
    </lineage>
</organism>